<reference evidence="13 14" key="1">
    <citation type="submission" date="2018-06" db="EMBL/GenBank/DDBJ databases">
        <authorList>
            <consortium name="Pathogen Informatics"/>
            <person name="Doyle S."/>
        </authorList>
    </citation>
    <scope>NUCLEOTIDE SEQUENCE [LARGE SCALE GENOMIC DNA]</scope>
    <source>
        <strain evidence="13 14">NCTC11967</strain>
    </source>
</reference>
<feature type="domain" description="EAL" evidence="12">
    <location>
        <begin position="266"/>
        <end position="515"/>
    </location>
</feature>
<evidence type="ECO:0000256" key="2">
    <source>
        <dbReference type="ARBA" id="ARBA00012282"/>
    </source>
</evidence>
<evidence type="ECO:0000256" key="4">
    <source>
        <dbReference type="ARBA" id="ARBA00022636"/>
    </source>
</evidence>
<accession>A0AB38FRE4</accession>
<evidence type="ECO:0000256" key="10">
    <source>
        <dbReference type="SAM" id="MobiDB-lite"/>
    </source>
</evidence>
<dbReference type="EMBL" id="UAVL01000001">
    <property type="protein sequence ID" value="SQA60593.1"/>
    <property type="molecule type" value="Genomic_DNA"/>
</dbReference>
<dbReference type="CDD" id="cd01948">
    <property type="entry name" value="EAL"/>
    <property type="match status" value="1"/>
</dbReference>
<comment type="catalytic activity">
    <reaction evidence="9">
        <text>3',3'-c-di-GMP + H2O = 5'-phosphoguanylyl(3'-&gt;5')guanosine + H(+)</text>
        <dbReference type="Rhea" id="RHEA:24902"/>
        <dbReference type="ChEBI" id="CHEBI:15377"/>
        <dbReference type="ChEBI" id="CHEBI:15378"/>
        <dbReference type="ChEBI" id="CHEBI:58754"/>
        <dbReference type="ChEBI" id="CHEBI:58805"/>
        <dbReference type="EC" id="3.1.4.52"/>
    </reaction>
</comment>
<feature type="transmembrane region" description="Helical" evidence="11">
    <location>
        <begin position="16"/>
        <end position="36"/>
    </location>
</feature>
<evidence type="ECO:0000256" key="5">
    <source>
        <dbReference type="ARBA" id="ARBA00022692"/>
    </source>
</evidence>
<protein>
    <recommendedName>
        <fullName evidence="2">cyclic-guanylate-specific phosphodiesterase</fullName>
        <ecNumber evidence="2">3.1.4.52</ecNumber>
    </recommendedName>
</protein>
<dbReference type="EC" id="3.1.4.52" evidence="2"/>
<dbReference type="GO" id="GO:0071111">
    <property type="term" value="F:cyclic-guanylate-specific phosphodiesterase activity"/>
    <property type="evidence" value="ECO:0007669"/>
    <property type="project" value="UniProtKB-EC"/>
</dbReference>
<keyword evidence="5 11" id="KW-0812">Transmembrane</keyword>
<evidence type="ECO:0000256" key="8">
    <source>
        <dbReference type="ARBA" id="ARBA00023136"/>
    </source>
</evidence>
<dbReference type="InterPro" id="IPR035919">
    <property type="entry name" value="EAL_sf"/>
</dbReference>
<evidence type="ECO:0000256" key="7">
    <source>
        <dbReference type="ARBA" id="ARBA00022989"/>
    </source>
</evidence>
<name>A0AB38FRE4_9ENTR</name>
<evidence type="ECO:0000256" key="1">
    <source>
        <dbReference type="ARBA" id="ARBA00004651"/>
    </source>
</evidence>
<dbReference type="SUPFAM" id="SSF141868">
    <property type="entry name" value="EAL domain-like"/>
    <property type="match status" value="1"/>
</dbReference>
<sequence>MQTAQQAIKQYRHKRIFICLTIALLAVFITLSLRFISQRSLNQQRLQTAATHAVETLDKVLLPLENQRAELLQLVGLSCDAVSLELRKQAAALQTVRSIALVQSGVLYCSSVLGVRNLVLGETLPELPSESPQLLLTTDKTLTTGRPLLVRWYPMDKDPASGVLITINIDLLSALMLEPEKPLIDDVSLTVGHRHLSEHTDVVNELPMHANESIFRLASHRFPFTVNITGPGTTEMALSTLPTQLPLALIAGLLAAGIAWLVTASRMSFSWEINMGIASREFDIWCQPLLNAGNLKCIGVEILLRWNNPRLGQVSPDVFIPLAEEHNLISSLTRYVISETVRQIHVFPASPQFHVGFNVASSHFVGGALLRDLNKHWFSAHPPQQLVLELTERDALHDVDYRLVRELHRKDIKLAIDDFGTGNSSFAWLEKLRPDVLKIDKSFTHAIGTDAVNSTVMDIIIALGQRLGIELVAEGVETPEQAQYLRQHGVHVLQGFLYARPMPLRDFPQWLAGNQPPPRQHSGHPVPHMPMMH</sequence>
<keyword evidence="7 11" id="KW-1133">Transmembrane helix</keyword>
<organism evidence="13 14">
    <name type="scientific">Yokenella regensburgei</name>
    <dbReference type="NCBI Taxonomy" id="158877"/>
    <lineage>
        <taxon>Bacteria</taxon>
        <taxon>Pseudomonadati</taxon>
        <taxon>Pseudomonadota</taxon>
        <taxon>Gammaproteobacteria</taxon>
        <taxon>Enterobacterales</taxon>
        <taxon>Enterobacteriaceae</taxon>
        <taxon>Yokenella</taxon>
    </lineage>
</organism>
<dbReference type="InterPro" id="IPR001633">
    <property type="entry name" value="EAL_dom"/>
</dbReference>
<evidence type="ECO:0000256" key="3">
    <source>
        <dbReference type="ARBA" id="ARBA00022475"/>
    </source>
</evidence>
<dbReference type="InterPro" id="IPR024744">
    <property type="entry name" value="CSS-motif_dom"/>
</dbReference>
<keyword evidence="6 13" id="KW-0378">Hydrolase</keyword>
<dbReference type="PROSITE" id="PS50883">
    <property type="entry name" value="EAL"/>
    <property type="match status" value="1"/>
</dbReference>
<keyword evidence="8 11" id="KW-0472">Membrane</keyword>
<evidence type="ECO:0000256" key="6">
    <source>
        <dbReference type="ARBA" id="ARBA00022801"/>
    </source>
</evidence>
<comment type="caution">
    <text evidence="13">The sequence shown here is derived from an EMBL/GenBank/DDBJ whole genome shotgun (WGS) entry which is preliminary data.</text>
</comment>
<dbReference type="Pfam" id="PF00563">
    <property type="entry name" value="EAL"/>
    <property type="match status" value="1"/>
</dbReference>
<dbReference type="PANTHER" id="PTHR33121:SF79">
    <property type="entry name" value="CYCLIC DI-GMP PHOSPHODIESTERASE PDED-RELATED"/>
    <property type="match status" value="1"/>
</dbReference>
<comment type="subcellular location">
    <subcellularLocation>
        <location evidence="1">Cell membrane</location>
        <topology evidence="1">Multi-pass membrane protein</topology>
    </subcellularLocation>
</comment>
<feature type="region of interest" description="Disordered" evidence="10">
    <location>
        <begin position="511"/>
        <end position="533"/>
    </location>
</feature>
<dbReference type="GO" id="GO:0005886">
    <property type="term" value="C:plasma membrane"/>
    <property type="evidence" value="ECO:0007669"/>
    <property type="project" value="UniProtKB-SubCell"/>
</dbReference>
<dbReference type="Proteomes" id="UP000251313">
    <property type="component" value="Unassembled WGS sequence"/>
</dbReference>
<dbReference type="Pfam" id="PF12792">
    <property type="entry name" value="CSS-motif"/>
    <property type="match status" value="1"/>
</dbReference>
<dbReference type="InterPro" id="IPR050706">
    <property type="entry name" value="Cyclic-di-GMP_PDE-like"/>
</dbReference>
<evidence type="ECO:0000256" key="9">
    <source>
        <dbReference type="ARBA" id="ARBA00034290"/>
    </source>
</evidence>
<dbReference type="AlphaFoldDB" id="A0AB38FRE4"/>
<dbReference type="Gene3D" id="3.20.20.450">
    <property type="entry name" value="EAL domain"/>
    <property type="match status" value="1"/>
</dbReference>
<dbReference type="SMART" id="SM00052">
    <property type="entry name" value="EAL"/>
    <property type="match status" value="1"/>
</dbReference>
<dbReference type="RefSeq" id="WP_038257978.1">
    <property type="nucleotide sequence ID" value="NZ_UAVL01000001.1"/>
</dbReference>
<evidence type="ECO:0000259" key="12">
    <source>
        <dbReference type="PROSITE" id="PS50883"/>
    </source>
</evidence>
<keyword evidence="4" id="KW-0973">c-di-GMP</keyword>
<gene>
    <name evidence="13" type="primary">yahA</name>
    <name evidence="13" type="ORF">NCTC11967_00720</name>
</gene>
<evidence type="ECO:0000256" key="11">
    <source>
        <dbReference type="SAM" id="Phobius"/>
    </source>
</evidence>
<dbReference type="PANTHER" id="PTHR33121">
    <property type="entry name" value="CYCLIC DI-GMP PHOSPHODIESTERASE PDEF"/>
    <property type="match status" value="1"/>
</dbReference>
<keyword evidence="3" id="KW-1003">Cell membrane</keyword>
<evidence type="ECO:0000313" key="14">
    <source>
        <dbReference type="Proteomes" id="UP000251313"/>
    </source>
</evidence>
<evidence type="ECO:0000313" key="13">
    <source>
        <dbReference type="EMBL" id="SQA60593.1"/>
    </source>
</evidence>
<proteinExistence type="predicted"/>